<sequence>MDSSDQTLRFSHNWLKPIVVMIVAQMIIVANNIFYKLAIIDSMPTSILVAYRFVFGVLEGAGQNQHGSKHALHLSMDYLGIINVTPIIIFVLGLIVRRNTKRLETLACRTSVGKMKLAGIMLSIGGVMLLALWKRIEINFPTKFSFLPQHYHKTKDHNDQILGLALAVIATFSYETFLTIQAKFKEDGHNIYLIPFMMNLMGAIQSVVYALCVERGWEQWKLGWNIRFWASSFVGVFSSGLTTTLTVWCISEMGPLFVSTFNPIGLILMSLVGSLLLDETLYVTSVVAIVLIIAATLLVLYGTLKEMDNDQSEDSESEENDAEVVDYSNILAEIPL</sequence>
<gene>
    <name evidence="1" type="ORF">Vadar_000724</name>
</gene>
<dbReference type="Proteomes" id="UP000828048">
    <property type="component" value="Chromosome 8"/>
</dbReference>
<organism evidence="1 2">
    <name type="scientific">Vaccinium darrowii</name>
    <dbReference type="NCBI Taxonomy" id="229202"/>
    <lineage>
        <taxon>Eukaryota</taxon>
        <taxon>Viridiplantae</taxon>
        <taxon>Streptophyta</taxon>
        <taxon>Embryophyta</taxon>
        <taxon>Tracheophyta</taxon>
        <taxon>Spermatophyta</taxon>
        <taxon>Magnoliopsida</taxon>
        <taxon>eudicotyledons</taxon>
        <taxon>Gunneridae</taxon>
        <taxon>Pentapetalae</taxon>
        <taxon>asterids</taxon>
        <taxon>Ericales</taxon>
        <taxon>Ericaceae</taxon>
        <taxon>Vaccinioideae</taxon>
        <taxon>Vaccinieae</taxon>
        <taxon>Vaccinium</taxon>
    </lineage>
</organism>
<evidence type="ECO:0000313" key="1">
    <source>
        <dbReference type="EMBL" id="KAH7850638.1"/>
    </source>
</evidence>
<name>A0ACB7YAY6_9ERIC</name>
<accession>A0ACB7YAY6</accession>
<protein>
    <submittedName>
        <fullName evidence="1">Uncharacterized protein</fullName>
    </submittedName>
</protein>
<keyword evidence="2" id="KW-1185">Reference proteome</keyword>
<proteinExistence type="predicted"/>
<comment type="caution">
    <text evidence="1">The sequence shown here is derived from an EMBL/GenBank/DDBJ whole genome shotgun (WGS) entry which is preliminary data.</text>
</comment>
<dbReference type="EMBL" id="CM037158">
    <property type="protein sequence ID" value="KAH7850638.1"/>
    <property type="molecule type" value="Genomic_DNA"/>
</dbReference>
<evidence type="ECO:0000313" key="2">
    <source>
        <dbReference type="Proteomes" id="UP000828048"/>
    </source>
</evidence>
<reference evidence="1 2" key="1">
    <citation type="journal article" date="2021" name="Hortic Res">
        <title>High-quality reference genome and annotation aids understanding of berry development for evergreen blueberry (Vaccinium darrowii).</title>
        <authorList>
            <person name="Yu J."/>
            <person name="Hulse-Kemp A.M."/>
            <person name="Babiker E."/>
            <person name="Staton M."/>
        </authorList>
    </citation>
    <scope>NUCLEOTIDE SEQUENCE [LARGE SCALE GENOMIC DNA]</scope>
    <source>
        <strain evidence="2">cv. NJ 8807/NJ 8810</strain>
        <tissue evidence="1">Young leaf</tissue>
    </source>
</reference>